<keyword evidence="2" id="KW-1185">Reference proteome</keyword>
<name>A0ABT3XYC3_9FLAO</name>
<proteinExistence type="predicted"/>
<evidence type="ECO:0000313" key="1">
    <source>
        <dbReference type="EMBL" id="MCX8530877.1"/>
    </source>
</evidence>
<gene>
    <name evidence="1" type="ORF">OEA66_00770</name>
</gene>
<protein>
    <submittedName>
        <fullName evidence="1">HEPN domain-containing protein</fullName>
    </submittedName>
</protein>
<evidence type="ECO:0000313" key="2">
    <source>
        <dbReference type="Proteomes" id="UP001070176"/>
    </source>
</evidence>
<comment type="caution">
    <text evidence="1">The sequence shown here is derived from an EMBL/GenBank/DDBJ whole genome shotgun (WGS) entry which is preliminary data.</text>
</comment>
<accession>A0ABT3XYC3</accession>
<organism evidence="1 2">
    <name type="scientific">Chryseobacterium luquanense</name>
    <dbReference type="NCBI Taxonomy" id="2983766"/>
    <lineage>
        <taxon>Bacteria</taxon>
        <taxon>Pseudomonadati</taxon>
        <taxon>Bacteroidota</taxon>
        <taxon>Flavobacteriia</taxon>
        <taxon>Flavobacteriales</taxon>
        <taxon>Weeksellaceae</taxon>
        <taxon>Chryseobacterium group</taxon>
        <taxon>Chryseobacterium</taxon>
    </lineage>
</organism>
<dbReference type="Proteomes" id="UP001070176">
    <property type="component" value="Unassembled WGS sequence"/>
</dbReference>
<dbReference type="RefSeq" id="WP_267279552.1">
    <property type="nucleotide sequence ID" value="NZ_JAOVZV010000001.1"/>
</dbReference>
<reference evidence="1" key="1">
    <citation type="submission" date="2022-10" db="EMBL/GenBank/DDBJ databases">
        <title>Chryseobacterium sp. nov., a novel bacterial species.</title>
        <authorList>
            <person name="Cao Y."/>
        </authorList>
    </citation>
    <scope>NUCLEOTIDE SEQUENCE</scope>
    <source>
        <strain evidence="1">KC 927</strain>
    </source>
</reference>
<sequence>MITELDLSQFSAIFNKLINIPKYEFAIKKINSVSLRKNDEDSILDITSALESLLTNDSKSEITYRLSIKASQLCKIKSFNNFKTREVYELCRKIYDYRSAVIHGEVKRIEKTKKITLENFEDLEIIKISFDLLRHCLLVLLENNLDDVKAIDDILFE</sequence>
<dbReference type="EMBL" id="JAOVZV010000001">
    <property type="protein sequence ID" value="MCX8530877.1"/>
    <property type="molecule type" value="Genomic_DNA"/>
</dbReference>